<dbReference type="EMBL" id="JABELV010000027">
    <property type="protein sequence ID" value="KAG7562714.1"/>
    <property type="molecule type" value="Genomic_DNA"/>
</dbReference>
<name>A0A8K0NSA7_9TREE</name>
<dbReference type="PANTHER" id="PTHR18934">
    <property type="entry name" value="ATP-DEPENDENT RNA HELICASE"/>
    <property type="match status" value="1"/>
</dbReference>
<keyword evidence="5" id="KW-0067">ATP-binding</keyword>
<dbReference type="EC" id="3.6.4.13" evidence="1"/>
<dbReference type="Pfam" id="PF21010">
    <property type="entry name" value="HA2_C"/>
    <property type="match status" value="1"/>
</dbReference>
<dbReference type="InterPro" id="IPR007502">
    <property type="entry name" value="Helicase-assoc_dom"/>
</dbReference>
<accession>A0A8K0NSA7</accession>
<dbReference type="GO" id="GO:0003723">
    <property type="term" value="F:RNA binding"/>
    <property type="evidence" value="ECO:0007669"/>
    <property type="project" value="TreeGrafter"/>
</dbReference>
<dbReference type="InterPro" id="IPR011709">
    <property type="entry name" value="DEAD-box_helicase_OB_fold"/>
</dbReference>
<feature type="region of interest" description="Disordered" evidence="7">
    <location>
        <begin position="1"/>
        <end position="81"/>
    </location>
</feature>
<dbReference type="AlphaFoldDB" id="A0A8K0NSA7"/>
<dbReference type="GO" id="GO:0005524">
    <property type="term" value="F:ATP binding"/>
    <property type="evidence" value="ECO:0007669"/>
    <property type="project" value="UniProtKB-KW"/>
</dbReference>
<keyword evidence="3" id="KW-0378">Hydrolase</keyword>
<dbReference type="GO" id="GO:0016787">
    <property type="term" value="F:hydrolase activity"/>
    <property type="evidence" value="ECO:0007669"/>
    <property type="project" value="UniProtKB-KW"/>
</dbReference>
<dbReference type="FunFam" id="3.40.50.300:FF:000500">
    <property type="entry name" value="ATP-dependent RNA helicase DHX29"/>
    <property type="match status" value="1"/>
</dbReference>
<dbReference type="OrthoDB" id="5600252at2759"/>
<sequence length="1037" mass="115620">MLETKSTGLGIELPKPPKPPAPVVVKTDKPGEEKKEVPAAVDPKTKEIPVSGTDSKDDTKPLPSDPAKPTEEPKPEPLSPLEASVPLWLPEYPPINSKYLPLPYRDVWDELEKIRTNWEDMANRQVWRKLDGLINPSGKKDSAEESVPVEESGKAAEPVAGSQAKPRGKKERTNGQAKLTEPDQRILDSWQVRANSQAYKKMMEQRETLPIASFREEIVNTLKNNQVLVLSGETGCGKSTQLPSFILEDHLSRGLPCKIYVTEPRRISAISLAERVSRELGDKGVDAGGAGDDGGLVGYSIRLESKMGRNTRLAFVTNGIALRMLEAGASGSEGRGSTFDEVTHIIVDEVHERSIDSDFLLIVLKSLMEQRPDLKIVLMSATLESEKISEYFGGCPVLKVPGRTFPVKVGYLEDAVEFAGWAITDKSPYALKGRQNRNQLEWAEEPALDDDDEGETPVQADPKQLSSALYSQDTVKTVNLLDPKQIPYELVIRLLEELCLEQKSPYSQAILIFLPGLNEIRKLHDLLQDHKSFGMPQDFRVYPLHSSISTENQGAVFEIPPEGVRKIISASTETGVTIPDITCVIDSGKHREMRYDEKRAISRLTETYIARSNASQRRGRAGRVQEGLAFHLFTKARHDTQMAGHPLPEILRLSLQDLALRIKILKVKIGNTIAEGLSRALDPPLLVNITRAVNSLIEVGALTSTEQITPMGLLLSRLPVDVHLGKFLLFAALFRCLDPALTIAATLNSKSPFITPFGQESEADSIRSSFKTGNSDFLTIVNVFSIWRRMASTNPNQARTFCRRNFLSYQTLQQIEELRQQLYSYLIDSQFVPSTKADKDEISRARYHKGFRTMFVNIPAAYNENAEDEKLVAATLAAGLYPKILTTNNDTGGLKTLTGGQAISIHPSSVNFRMKMSEFEANHIVYFTIMQSKKLYAWETGPVEDMALFLLCGEHLEIKTWSGAAIIDRKIRFNVSGDLLLHLKRLREEFAQALSLRMSGKQFNEDQAKWFELGLKCLMTPPTPKEETIQRIGVQIK</sequence>
<feature type="domain" description="Helicase C-terminal" evidence="9">
    <location>
        <begin position="490"/>
        <end position="666"/>
    </location>
</feature>
<dbReference type="InterPro" id="IPR014001">
    <property type="entry name" value="Helicase_ATP-bd"/>
</dbReference>
<dbReference type="Gene3D" id="3.40.50.300">
    <property type="entry name" value="P-loop containing nucleotide triphosphate hydrolases"/>
    <property type="match status" value="2"/>
</dbReference>
<dbReference type="SMART" id="SM00847">
    <property type="entry name" value="HA2"/>
    <property type="match status" value="1"/>
</dbReference>
<dbReference type="FunFam" id="1.20.120.1080:FF:000002">
    <property type="entry name" value="Putative ATP-dependent RNA helicase DHX36"/>
    <property type="match status" value="1"/>
</dbReference>
<dbReference type="PROSITE" id="PS51192">
    <property type="entry name" value="HELICASE_ATP_BIND_1"/>
    <property type="match status" value="1"/>
</dbReference>
<proteinExistence type="predicted"/>
<evidence type="ECO:0000256" key="1">
    <source>
        <dbReference type="ARBA" id="ARBA00012552"/>
    </source>
</evidence>
<evidence type="ECO:0000313" key="10">
    <source>
        <dbReference type="EMBL" id="KAG7562714.1"/>
    </source>
</evidence>
<dbReference type="PROSITE" id="PS51194">
    <property type="entry name" value="HELICASE_CTER"/>
    <property type="match status" value="1"/>
</dbReference>
<keyword evidence="2" id="KW-0547">Nucleotide-binding</keyword>
<gene>
    <name evidence="10" type="ORF">FFLO_01874</name>
</gene>
<dbReference type="Pfam" id="PF00271">
    <property type="entry name" value="Helicase_C"/>
    <property type="match status" value="1"/>
</dbReference>
<dbReference type="GO" id="GO:0003724">
    <property type="term" value="F:RNA helicase activity"/>
    <property type="evidence" value="ECO:0007669"/>
    <property type="project" value="UniProtKB-EC"/>
</dbReference>
<comment type="catalytic activity">
    <reaction evidence="6">
        <text>ATP + H2O = ADP + phosphate + H(+)</text>
        <dbReference type="Rhea" id="RHEA:13065"/>
        <dbReference type="ChEBI" id="CHEBI:15377"/>
        <dbReference type="ChEBI" id="CHEBI:15378"/>
        <dbReference type="ChEBI" id="CHEBI:30616"/>
        <dbReference type="ChEBI" id="CHEBI:43474"/>
        <dbReference type="ChEBI" id="CHEBI:456216"/>
        <dbReference type="EC" id="3.6.4.13"/>
    </reaction>
</comment>
<evidence type="ECO:0000313" key="11">
    <source>
        <dbReference type="Proteomes" id="UP000812966"/>
    </source>
</evidence>
<evidence type="ECO:0000256" key="6">
    <source>
        <dbReference type="ARBA" id="ARBA00047984"/>
    </source>
</evidence>
<dbReference type="Pfam" id="PF07717">
    <property type="entry name" value="OB_NTP_bind"/>
    <property type="match status" value="1"/>
</dbReference>
<dbReference type="CDD" id="cd18791">
    <property type="entry name" value="SF2_C_RHA"/>
    <property type="match status" value="1"/>
</dbReference>
<dbReference type="SUPFAM" id="SSF52540">
    <property type="entry name" value="P-loop containing nucleoside triphosphate hydrolases"/>
    <property type="match status" value="1"/>
</dbReference>
<protein>
    <recommendedName>
        <fullName evidence="1">RNA helicase</fullName>
        <ecNumber evidence="1">3.6.4.13</ecNumber>
    </recommendedName>
</protein>
<dbReference type="Gene3D" id="1.20.120.1080">
    <property type="match status" value="1"/>
</dbReference>
<evidence type="ECO:0000256" key="2">
    <source>
        <dbReference type="ARBA" id="ARBA00022741"/>
    </source>
</evidence>
<dbReference type="InterPro" id="IPR011545">
    <property type="entry name" value="DEAD/DEAH_box_helicase_dom"/>
</dbReference>
<reference evidence="10" key="1">
    <citation type="submission" date="2020-04" db="EMBL/GenBank/DDBJ databases">
        <title>Analysis of mating type loci in Filobasidium floriforme.</title>
        <authorList>
            <person name="Nowrousian M."/>
        </authorList>
    </citation>
    <scope>NUCLEOTIDE SEQUENCE</scope>
    <source>
        <strain evidence="10">CBS 6242</strain>
    </source>
</reference>
<evidence type="ECO:0000256" key="7">
    <source>
        <dbReference type="SAM" id="MobiDB-lite"/>
    </source>
</evidence>
<evidence type="ECO:0000256" key="4">
    <source>
        <dbReference type="ARBA" id="ARBA00022806"/>
    </source>
</evidence>
<dbReference type="Pfam" id="PF00270">
    <property type="entry name" value="DEAD"/>
    <property type="match status" value="1"/>
</dbReference>
<keyword evidence="4" id="KW-0347">Helicase</keyword>
<dbReference type="PANTHER" id="PTHR18934:SF145">
    <property type="entry name" value="ATP-DEPENDENT RNA HELICASE DHX57-RELATED"/>
    <property type="match status" value="1"/>
</dbReference>
<comment type="caution">
    <text evidence="10">The sequence shown here is derived from an EMBL/GenBank/DDBJ whole genome shotgun (WGS) entry which is preliminary data.</text>
</comment>
<dbReference type="Proteomes" id="UP000812966">
    <property type="component" value="Unassembled WGS sequence"/>
</dbReference>
<organism evidence="10 11">
    <name type="scientific">Filobasidium floriforme</name>
    <dbReference type="NCBI Taxonomy" id="5210"/>
    <lineage>
        <taxon>Eukaryota</taxon>
        <taxon>Fungi</taxon>
        <taxon>Dikarya</taxon>
        <taxon>Basidiomycota</taxon>
        <taxon>Agaricomycotina</taxon>
        <taxon>Tremellomycetes</taxon>
        <taxon>Filobasidiales</taxon>
        <taxon>Filobasidiaceae</taxon>
        <taxon>Filobasidium</taxon>
    </lineage>
</organism>
<dbReference type="InterPro" id="IPR001650">
    <property type="entry name" value="Helicase_C-like"/>
</dbReference>
<dbReference type="SMART" id="SM00487">
    <property type="entry name" value="DEXDc"/>
    <property type="match status" value="1"/>
</dbReference>
<dbReference type="InterPro" id="IPR027417">
    <property type="entry name" value="P-loop_NTPase"/>
</dbReference>
<evidence type="ECO:0000256" key="3">
    <source>
        <dbReference type="ARBA" id="ARBA00022801"/>
    </source>
</evidence>
<evidence type="ECO:0000259" key="8">
    <source>
        <dbReference type="PROSITE" id="PS51192"/>
    </source>
</evidence>
<dbReference type="CDD" id="cd17917">
    <property type="entry name" value="DEXHc_RHA-like"/>
    <property type="match status" value="1"/>
</dbReference>
<evidence type="ECO:0000259" key="9">
    <source>
        <dbReference type="PROSITE" id="PS51194"/>
    </source>
</evidence>
<keyword evidence="11" id="KW-1185">Reference proteome</keyword>
<dbReference type="SMART" id="SM00490">
    <property type="entry name" value="HELICc"/>
    <property type="match status" value="1"/>
</dbReference>
<feature type="compositionally biased region" description="Basic and acidic residues" evidence="7">
    <location>
        <begin position="26"/>
        <end position="47"/>
    </location>
</feature>
<feature type="domain" description="Helicase ATP-binding" evidence="8">
    <location>
        <begin position="219"/>
        <end position="401"/>
    </location>
</feature>
<evidence type="ECO:0000256" key="5">
    <source>
        <dbReference type="ARBA" id="ARBA00022840"/>
    </source>
</evidence>
<feature type="region of interest" description="Disordered" evidence="7">
    <location>
        <begin position="133"/>
        <end position="183"/>
    </location>
</feature>